<protein>
    <submittedName>
        <fullName evidence="4">SGNH_hydro domain-containing protein</fullName>
    </submittedName>
</protein>
<dbReference type="GO" id="GO:0004620">
    <property type="term" value="F:phospholipase activity"/>
    <property type="evidence" value="ECO:0007669"/>
    <property type="project" value="InterPro"/>
</dbReference>
<sequence>MERSVDGRHLYQRIAILPCASDSKCSIAEDYEAYKQYYSPIRLPLHYAFTLWRLRLSLAIILILTMLLLLYNRTTPNTPMPSSHESTAETKKKPHNPMKTLGGVLSCEPSAMKPSATVPVDVNKVRPADIRIIGAMGDSIMVGAWSNNFEDDKSNLFPGNSFAIGGDESLSNHITLANILHEFNPDMAGASYGEGYDNTGFNVGVSGETSLDLPRQARNLIKRMRSSGVSLENDWKLITIFIGTNDIGKLRCIDRETTPRDVYKAKIEETISLLRSSMNRTIVSIVSIWNSQLIYDAATLMENGTRLQCGDDYISRRDALTEEYREVVYEIQNSKKFDYPDFTVVVQGFMDDIRDAFRNKLGNYDKSFYGADMFHLSKYGNAVLGKFLWNCLLEPVGKKSKKVNLGDDSTPLSCPTTSSPFIQTIGNGS</sequence>
<evidence type="ECO:0000256" key="2">
    <source>
        <dbReference type="SAM" id="Phobius"/>
    </source>
</evidence>
<dbReference type="InterPro" id="IPR038885">
    <property type="entry name" value="PLB1"/>
</dbReference>
<dbReference type="SUPFAM" id="SSF52266">
    <property type="entry name" value="SGNH hydrolase"/>
    <property type="match status" value="1"/>
</dbReference>
<organism evidence="3 4">
    <name type="scientific">Haemonchus contortus</name>
    <name type="common">Barber pole worm</name>
    <dbReference type="NCBI Taxonomy" id="6289"/>
    <lineage>
        <taxon>Eukaryota</taxon>
        <taxon>Metazoa</taxon>
        <taxon>Ecdysozoa</taxon>
        <taxon>Nematoda</taxon>
        <taxon>Chromadorea</taxon>
        <taxon>Rhabditida</taxon>
        <taxon>Rhabditina</taxon>
        <taxon>Rhabditomorpha</taxon>
        <taxon>Strongyloidea</taxon>
        <taxon>Trichostrongylidae</taxon>
        <taxon>Haemonchus</taxon>
    </lineage>
</organism>
<dbReference type="InterPro" id="IPR036514">
    <property type="entry name" value="SGNH_hydro_sf"/>
</dbReference>
<evidence type="ECO:0000313" key="3">
    <source>
        <dbReference type="Proteomes" id="UP000025227"/>
    </source>
</evidence>
<dbReference type="AlphaFoldDB" id="A0A7I5ECB2"/>
<dbReference type="OMA" id="AKHYWQN"/>
<dbReference type="PANTHER" id="PTHR21325">
    <property type="entry name" value="PHOSPHOLIPASE B, PLB1"/>
    <property type="match status" value="1"/>
</dbReference>
<keyword evidence="2" id="KW-0812">Transmembrane</keyword>
<keyword evidence="3" id="KW-1185">Reference proteome</keyword>
<keyword evidence="2" id="KW-0472">Membrane</keyword>
<dbReference type="InterPro" id="IPR001087">
    <property type="entry name" value="GDSL"/>
</dbReference>
<feature type="transmembrane region" description="Helical" evidence="2">
    <location>
        <begin position="52"/>
        <end position="71"/>
    </location>
</feature>
<dbReference type="InterPro" id="IPR035547">
    <property type="entry name" value="Phospholipase_B"/>
</dbReference>
<feature type="region of interest" description="Disordered" evidence="1">
    <location>
        <begin position="78"/>
        <end position="98"/>
    </location>
</feature>
<dbReference type="OrthoDB" id="10265800at2759"/>
<dbReference type="PANTHER" id="PTHR21325:SF26">
    <property type="entry name" value="LIPASE_GDSL DOMAIN-CONTAINING PROTEIN"/>
    <property type="match status" value="1"/>
</dbReference>
<dbReference type="Pfam" id="PF00657">
    <property type="entry name" value="Lipase_GDSL"/>
    <property type="match status" value="1"/>
</dbReference>
<reference evidence="4" key="1">
    <citation type="submission" date="2020-12" db="UniProtKB">
        <authorList>
            <consortium name="WormBaseParasite"/>
        </authorList>
    </citation>
    <scope>IDENTIFICATION</scope>
    <source>
        <strain evidence="4">MHco3</strain>
    </source>
</reference>
<dbReference type="CDD" id="cd01824">
    <property type="entry name" value="Phospholipase_B_like"/>
    <property type="match status" value="1"/>
</dbReference>
<name>A0A7I5ECB2_HAECO</name>
<keyword evidence="2" id="KW-1133">Transmembrane helix</keyword>
<evidence type="ECO:0000313" key="4">
    <source>
        <dbReference type="WBParaSite" id="HCON_00141230-00001"/>
    </source>
</evidence>
<proteinExistence type="predicted"/>
<dbReference type="GO" id="GO:0006644">
    <property type="term" value="P:phospholipid metabolic process"/>
    <property type="evidence" value="ECO:0007669"/>
    <property type="project" value="TreeGrafter"/>
</dbReference>
<evidence type="ECO:0000256" key="1">
    <source>
        <dbReference type="SAM" id="MobiDB-lite"/>
    </source>
</evidence>
<dbReference type="WBParaSite" id="HCON_00141230-00001">
    <property type="protein sequence ID" value="HCON_00141230-00001"/>
    <property type="gene ID" value="HCON_00141230"/>
</dbReference>
<dbReference type="Proteomes" id="UP000025227">
    <property type="component" value="Unplaced"/>
</dbReference>
<dbReference type="Gene3D" id="3.40.50.1110">
    <property type="entry name" value="SGNH hydrolase"/>
    <property type="match status" value="1"/>
</dbReference>
<accession>A0A7I5ECB2</accession>